<reference evidence="1 2" key="1">
    <citation type="submission" date="2018-06" db="EMBL/GenBank/DDBJ databases">
        <authorList>
            <consortium name="Pathogen Informatics"/>
            <person name="Doyle S."/>
        </authorList>
    </citation>
    <scope>NUCLEOTIDE SEQUENCE [LARGE SCALE GENOMIC DNA]</scope>
    <source>
        <strain evidence="1 2">NCTC13093</strain>
    </source>
</reference>
<dbReference type="Pfam" id="PF04391">
    <property type="entry name" value="DUF533"/>
    <property type="match status" value="1"/>
</dbReference>
<protein>
    <submittedName>
        <fullName evidence="1">Inner membrane protein yebE</fullName>
    </submittedName>
</protein>
<dbReference type="AlphaFoldDB" id="A0A2X0V898"/>
<dbReference type="EMBL" id="UAPV01000001">
    <property type="protein sequence ID" value="SPT70619.1"/>
    <property type="molecule type" value="Genomic_DNA"/>
</dbReference>
<proteinExistence type="predicted"/>
<dbReference type="InterPro" id="IPR007486">
    <property type="entry name" value="YebE"/>
</dbReference>
<gene>
    <name evidence="1" type="primary">yebE_2</name>
    <name evidence="1" type="ORF">NCTC13093_02037</name>
</gene>
<dbReference type="SUPFAM" id="SSF158682">
    <property type="entry name" value="TerB-like"/>
    <property type="match status" value="1"/>
</dbReference>
<evidence type="ECO:0000313" key="1">
    <source>
        <dbReference type="EMBL" id="SPT70619.1"/>
    </source>
</evidence>
<sequence length="195" mass="22504">MPVHASTNLQSYGNDGFSLLQHYADKVSSTVIGMTNKKAKSIAMFAIDIFKKWQKRRLNKFTLKDQGLEVFKSMYRECALLLVQTMVYAFRADGKIQNDEIRSMHEFYKQILGRDDVRGIIDAMLTKNLDPHELKMQLKYSEEALDVYMLSAYILDKENFMDANYLENLAASLRIEPSLQRTLDDNVRSIKAMAV</sequence>
<dbReference type="InterPro" id="IPR029024">
    <property type="entry name" value="TerB-like"/>
</dbReference>
<accession>A0A2X0V898</accession>
<keyword evidence="2" id="KW-1185">Reference proteome</keyword>
<name>A0A2X0V898_9GAMM</name>
<dbReference type="Proteomes" id="UP000250086">
    <property type="component" value="Unassembled WGS sequence"/>
</dbReference>
<dbReference type="RefSeq" id="WP_113744672.1">
    <property type="nucleotide sequence ID" value="NZ_UAPV01000001.1"/>
</dbReference>
<evidence type="ECO:0000313" key="2">
    <source>
        <dbReference type="Proteomes" id="UP000250086"/>
    </source>
</evidence>
<organism evidence="1 2">
    <name type="scientific">Anaerobiospirillum thomasii</name>
    <dbReference type="NCBI Taxonomy" id="179995"/>
    <lineage>
        <taxon>Bacteria</taxon>
        <taxon>Pseudomonadati</taxon>
        <taxon>Pseudomonadota</taxon>
        <taxon>Gammaproteobacteria</taxon>
        <taxon>Aeromonadales</taxon>
        <taxon>Succinivibrionaceae</taxon>
        <taxon>Anaerobiospirillum</taxon>
    </lineage>
</organism>